<dbReference type="Proteomes" id="UP001251528">
    <property type="component" value="Unassembled WGS sequence"/>
</dbReference>
<reference evidence="2" key="1">
    <citation type="submission" date="2023-06" db="EMBL/GenBank/DDBJ databases">
        <title>Conoideocrella luteorostrata (Hypocreales: Clavicipitaceae), a potential biocontrol fungus for elongate hemlock scale in United States Christmas tree production areas.</title>
        <authorList>
            <person name="Barrett H."/>
            <person name="Lovett B."/>
            <person name="Macias A.M."/>
            <person name="Stajich J.E."/>
            <person name="Kasson M.T."/>
        </authorList>
    </citation>
    <scope>NUCLEOTIDE SEQUENCE</scope>
    <source>
        <strain evidence="2">ARSEF 14590</strain>
    </source>
</reference>
<proteinExistence type="predicted"/>
<gene>
    <name evidence="2" type="ORF">QQS21_012499</name>
</gene>
<evidence type="ECO:0000313" key="2">
    <source>
        <dbReference type="EMBL" id="KAK2589819.1"/>
    </source>
</evidence>
<feature type="compositionally biased region" description="Basic and acidic residues" evidence="1">
    <location>
        <begin position="78"/>
        <end position="97"/>
    </location>
</feature>
<name>A0AAJ0CDX1_9HYPO</name>
<feature type="region of interest" description="Disordered" evidence="1">
    <location>
        <begin position="58"/>
        <end position="134"/>
    </location>
</feature>
<dbReference type="EMBL" id="JASWJB010000547">
    <property type="protein sequence ID" value="KAK2589819.1"/>
    <property type="molecule type" value="Genomic_DNA"/>
</dbReference>
<feature type="compositionally biased region" description="Low complexity" evidence="1">
    <location>
        <begin position="105"/>
        <end position="119"/>
    </location>
</feature>
<evidence type="ECO:0000256" key="1">
    <source>
        <dbReference type="SAM" id="MobiDB-lite"/>
    </source>
</evidence>
<feature type="region of interest" description="Disordered" evidence="1">
    <location>
        <begin position="1"/>
        <end position="41"/>
    </location>
</feature>
<feature type="compositionally biased region" description="Basic residues" evidence="1">
    <location>
        <begin position="508"/>
        <end position="521"/>
    </location>
</feature>
<organism evidence="2 3">
    <name type="scientific">Conoideocrella luteorostrata</name>
    <dbReference type="NCBI Taxonomy" id="1105319"/>
    <lineage>
        <taxon>Eukaryota</taxon>
        <taxon>Fungi</taxon>
        <taxon>Dikarya</taxon>
        <taxon>Ascomycota</taxon>
        <taxon>Pezizomycotina</taxon>
        <taxon>Sordariomycetes</taxon>
        <taxon>Hypocreomycetidae</taxon>
        <taxon>Hypocreales</taxon>
        <taxon>Clavicipitaceae</taxon>
        <taxon>Conoideocrella</taxon>
    </lineage>
</organism>
<feature type="compositionally biased region" description="Basic and acidic residues" evidence="1">
    <location>
        <begin position="11"/>
        <end position="31"/>
    </location>
</feature>
<keyword evidence="3" id="KW-1185">Reference proteome</keyword>
<feature type="compositionally biased region" description="Polar residues" evidence="1">
    <location>
        <begin position="63"/>
        <end position="73"/>
    </location>
</feature>
<feature type="compositionally biased region" description="Basic residues" evidence="1">
    <location>
        <begin position="1"/>
        <end position="10"/>
    </location>
</feature>
<accession>A0AAJ0CDX1</accession>
<evidence type="ECO:0000313" key="3">
    <source>
        <dbReference type="Proteomes" id="UP001251528"/>
    </source>
</evidence>
<dbReference type="AlphaFoldDB" id="A0AAJ0CDX1"/>
<feature type="region of interest" description="Disordered" evidence="1">
    <location>
        <begin position="488"/>
        <end position="537"/>
    </location>
</feature>
<comment type="caution">
    <text evidence="2">The sequence shown here is derived from an EMBL/GenBank/DDBJ whole genome shotgun (WGS) entry which is preliminary data.</text>
</comment>
<feature type="region of interest" description="Disordered" evidence="1">
    <location>
        <begin position="149"/>
        <end position="178"/>
    </location>
</feature>
<sequence>MANLEKRKRQRPEDFSLDHRPTKKSQTDRHQSRPNFPPEFWDNLSKVWLTPRALRELDRRNSEQPSSKPSSVGVSCKDIGRFARHGGPDLRHLRRYPDPTLALPSMASKSSGSSRRTQSTHATSVSSKNRRSSAYDADFEQDLNDHGIFANNRRSKSSNMQEIRQELTKPRPSLSPSQFSDGAFEDFQQRNEDIISEDRVMSDILPIIHGSARIPNERNLLFTNLDSITERATVDLKPDFYDGAPLGDVNNTVRSQLQKHIVPTKHTKAPVAPNYFIEAKAPRGGADVAKRQITHDLAIGARGMHSLQNYGEEDPVYDGNAYAYGSTYHSGAGLLQLYATHMTSPTAPGVQPEYHMTKIRGFDMTDSRETFVEGATAQRNLRDLAKTHRRNFIETANARALAETETLLLEKESVEVIEPSASQPLHYVEEYSQEDLEPAVYGSSQYLDEVPELPEYNYDLDEPEDDSQVLAAHSEPLASFATSFSTSVASSSAPKKRHRLSKSPPSTSHKKQGSNKGRKSGRANSSTQVTELPASTCIDSSVTSADDYWTWSNKRQAWYHRNADGTRTWDAKGKRKL</sequence>
<protein>
    <submittedName>
        <fullName evidence="2">Uncharacterized protein</fullName>
    </submittedName>
</protein>